<dbReference type="AlphaFoldDB" id="A0A0Q9YTM7"/>
<comment type="function">
    <text evidence="6">Removes the formyl group from the N-terminal Met of newly synthesized proteins. Requires at least a dipeptide for an efficient rate of reaction. N-terminal L-methionine is a prerequisite for activity but the enzyme has broad specificity at other positions.</text>
</comment>
<dbReference type="SUPFAM" id="SSF56420">
    <property type="entry name" value="Peptide deformylase"/>
    <property type="match status" value="1"/>
</dbReference>
<dbReference type="EC" id="3.5.1.88" evidence="6"/>
<comment type="similarity">
    <text evidence="1 6">Belongs to the polypeptide deformylase family.</text>
</comment>
<evidence type="ECO:0000256" key="5">
    <source>
        <dbReference type="ARBA" id="ARBA00023004"/>
    </source>
</evidence>
<dbReference type="NCBIfam" id="TIGR00079">
    <property type="entry name" value="pept_deformyl"/>
    <property type="match status" value="1"/>
</dbReference>
<dbReference type="GO" id="GO:0006412">
    <property type="term" value="P:translation"/>
    <property type="evidence" value="ECO:0007669"/>
    <property type="project" value="UniProtKB-UniRule"/>
</dbReference>
<reference evidence="7" key="1">
    <citation type="submission" date="2015-09" db="EMBL/GenBank/DDBJ databases">
        <title>Draft Genome Sequences of Two Novel Amoeba-resistant Intranuclear Bacteria, Candidatus Berkiella cookevillensis and Candidatus Berkiella aquae.</title>
        <authorList>
            <person name="Mehari Y.T."/>
            <person name="Arivett B.A."/>
            <person name="Farone A.L."/>
            <person name="Gunderson J.H."/>
            <person name="Farone M.B."/>
        </authorList>
    </citation>
    <scope>NUCLEOTIDE SEQUENCE [LARGE SCALE GENOMIC DNA]</scope>
    <source>
        <strain evidence="7">CC99</strain>
    </source>
</reference>
<dbReference type="GO" id="GO:0046872">
    <property type="term" value="F:metal ion binding"/>
    <property type="evidence" value="ECO:0007669"/>
    <property type="project" value="UniProtKB-KW"/>
</dbReference>
<name>A0A0Q9YTM7_9GAMM</name>
<keyword evidence="2 6" id="KW-0479">Metal-binding</keyword>
<evidence type="ECO:0000256" key="1">
    <source>
        <dbReference type="ARBA" id="ARBA00010759"/>
    </source>
</evidence>
<dbReference type="HAMAP" id="MF_00163">
    <property type="entry name" value="Pep_deformylase"/>
    <property type="match status" value="1"/>
</dbReference>
<comment type="caution">
    <text evidence="7">The sequence shown here is derived from an EMBL/GenBank/DDBJ whole genome shotgun (WGS) entry which is preliminary data.</text>
</comment>
<dbReference type="CDD" id="cd00487">
    <property type="entry name" value="Pep_deformylase"/>
    <property type="match status" value="1"/>
</dbReference>
<evidence type="ECO:0000256" key="6">
    <source>
        <dbReference type="HAMAP-Rule" id="MF_00163"/>
    </source>
</evidence>
<keyword evidence="3 6" id="KW-0378">Hydrolase</keyword>
<comment type="catalytic activity">
    <reaction evidence="6">
        <text>N-terminal N-formyl-L-methionyl-[peptide] + H2O = N-terminal L-methionyl-[peptide] + formate</text>
        <dbReference type="Rhea" id="RHEA:24420"/>
        <dbReference type="Rhea" id="RHEA-COMP:10639"/>
        <dbReference type="Rhea" id="RHEA-COMP:10640"/>
        <dbReference type="ChEBI" id="CHEBI:15377"/>
        <dbReference type="ChEBI" id="CHEBI:15740"/>
        <dbReference type="ChEBI" id="CHEBI:49298"/>
        <dbReference type="ChEBI" id="CHEBI:64731"/>
        <dbReference type="EC" id="3.5.1.88"/>
    </reaction>
</comment>
<keyword evidence="5 6" id="KW-0408">Iron</keyword>
<protein>
    <recommendedName>
        <fullName evidence="6">Peptide deformylase</fullName>
        <shortName evidence="6">PDF</shortName>
        <ecNumber evidence="6">3.5.1.88</ecNumber>
    </recommendedName>
    <alternativeName>
        <fullName evidence="6">Polypeptide deformylase</fullName>
    </alternativeName>
</protein>
<evidence type="ECO:0000256" key="2">
    <source>
        <dbReference type="ARBA" id="ARBA00022723"/>
    </source>
</evidence>
<feature type="binding site" evidence="6">
    <location>
        <position position="138"/>
    </location>
    <ligand>
        <name>Fe cation</name>
        <dbReference type="ChEBI" id="CHEBI:24875"/>
    </ligand>
</feature>
<dbReference type="InterPro" id="IPR023635">
    <property type="entry name" value="Peptide_deformylase"/>
</dbReference>
<dbReference type="STRING" id="437022.CC99x_00228"/>
<dbReference type="Gene3D" id="3.90.45.10">
    <property type="entry name" value="Peptide deformylase"/>
    <property type="match status" value="1"/>
</dbReference>
<dbReference type="PRINTS" id="PR01576">
    <property type="entry name" value="PDEFORMYLASE"/>
</dbReference>
<dbReference type="EMBL" id="LKHV01000001">
    <property type="protein sequence ID" value="KRG20007.1"/>
    <property type="molecule type" value="Genomic_DNA"/>
</dbReference>
<feature type="active site" evidence="6">
    <location>
        <position position="139"/>
    </location>
</feature>
<dbReference type="InterPro" id="IPR036821">
    <property type="entry name" value="Peptide_deformylase_sf"/>
</dbReference>
<dbReference type="RefSeq" id="WP_077065312.1">
    <property type="nucleotide sequence ID" value="NZ_LKHV02000001.1"/>
</dbReference>
<dbReference type="PIRSF" id="PIRSF004749">
    <property type="entry name" value="Pep_def"/>
    <property type="match status" value="1"/>
</dbReference>
<proteinExistence type="inferred from homology"/>
<feature type="binding site" evidence="6">
    <location>
        <position position="142"/>
    </location>
    <ligand>
        <name>Fe cation</name>
        <dbReference type="ChEBI" id="CHEBI:24875"/>
    </ligand>
</feature>
<dbReference type="PATRIC" id="fig|1590042.3.peg.236"/>
<keyword evidence="4 6" id="KW-0648">Protein biosynthesis</keyword>
<gene>
    <name evidence="7" type="primary">def_1</name>
    <name evidence="6" type="synonym">def</name>
    <name evidence="7" type="ORF">CC99x_00228</name>
</gene>
<evidence type="ECO:0000256" key="4">
    <source>
        <dbReference type="ARBA" id="ARBA00022917"/>
    </source>
</evidence>
<organism evidence="7">
    <name type="scientific">Candidatus Berkiella cookevillensis</name>
    <dbReference type="NCBI Taxonomy" id="437022"/>
    <lineage>
        <taxon>Bacteria</taxon>
        <taxon>Pseudomonadati</taxon>
        <taxon>Pseudomonadota</taxon>
        <taxon>Gammaproteobacteria</taxon>
        <taxon>Candidatus Berkiellales</taxon>
        <taxon>Candidatus Berkiellaceae</taxon>
        <taxon>Candidatus Berkiella</taxon>
    </lineage>
</organism>
<accession>A0A0Q9YTM7</accession>
<sequence>MAMLKILQYPDPRLKRIAIRVEDFGPSLQKVIDDMFETHYGTADCAALAATQLDLNPAWAITVIDYSANKDNPLCLVNPEIIEYSGEQHESEGCMSVFPRHVHEKVKRAERVLVRAQDRYGKAIEIQADGYFAKCLQHEIDHLNGFTYLDRVPKLKKDRLLNKIKKAKRLEKNPIPKNDL</sequence>
<evidence type="ECO:0000256" key="3">
    <source>
        <dbReference type="ARBA" id="ARBA00022801"/>
    </source>
</evidence>
<dbReference type="GO" id="GO:0042586">
    <property type="term" value="F:peptide deformylase activity"/>
    <property type="evidence" value="ECO:0007669"/>
    <property type="project" value="UniProtKB-UniRule"/>
</dbReference>
<dbReference type="PANTHER" id="PTHR10458">
    <property type="entry name" value="PEPTIDE DEFORMYLASE"/>
    <property type="match status" value="1"/>
</dbReference>
<dbReference type="Pfam" id="PF01327">
    <property type="entry name" value="Pep_deformylase"/>
    <property type="match status" value="1"/>
</dbReference>
<comment type="cofactor">
    <cofactor evidence="6">
        <name>Fe(2+)</name>
        <dbReference type="ChEBI" id="CHEBI:29033"/>
    </cofactor>
    <text evidence="6">Binds 1 Fe(2+) ion.</text>
</comment>
<dbReference type="PANTHER" id="PTHR10458:SF21">
    <property type="entry name" value="PEPTIDE DEFORMYLASE"/>
    <property type="match status" value="1"/>
</dbReference>
<evidence type="ECO:0000313" key="7">
    <source>
        <dbReference type="EMBL" id="KRG20007.1"/>
    </source>
</evidence>
<feature type="binding site" evidence="6">
    <location>
        <position position="94"/>
    </location>
    <ligand>
        <name>Fe cation</name>
        <dbReference type="ChEBI" id="CHEBI:24875"/>
    </ligand>
</feature>